<keyword evidence="1" id="KW-0175">Coiled coil</keyword>
<evidence type="ECO:0000313" key="2">
    <source>
        <dbReference type="EMBL" id="RIA82073.1"/>
    </source>
</evidence>
<reference evidence="2 3" key="1">
    <citation type="submission" date="2018-06" db="EMBL/GenBank/DDBJ databases">
        <title>Comparative genomics reveals the genomic features of Rhizophagus irregularis, R. cerebriforme, R. diaphanum and Gigaspora rosea, and their symbiotic lifestyle signature.</title>
        <authorList>
            <person name="Morin E."/>
            <person name="San Clemente H."/>
            <person name="Chen E.C.H."/>
            <person name="De La Providencia I."/>
            <person name="Hainaut M."/>
            <person name="Kuo A."/>
            <person name="Kohler A."/>
            <person name="Murat C."/>
            <person name="Tang N."/>
            <person name="Roy S."/>
            <person name="Loubradou J."/>
            <person name="Henrissat B."/>
            <person name="Grigoriev I.V."/>
            <person name="Corradi N."/>
            <person name="Roux C."/>
            <person name="Martin F.M."/>
        </authorList>
    </citation>
    <scope>NUCLEOTIDE SEQUENCE [LARGE SCALE GENOMIC DNA]</scope>
    <source>
        <strain evidence="2 3">DAOM 227022</strain>
    </source>
</reference>
<gene>
    <name evidence="2" type="ORF">C1645_835942</name>
</gene>
<accession>A0A397S6S0</accession>
<dbReference type="EMBL" id="QKYT01000708">
    <property type="protein sequence ID" value="RIA82073.1"/>
    <property type="molecule type" value="Genomic_DNA"/>
</dbReference>
<name>A0A397S6S0_9GLOM</name>
<feature type="coiled-coil region" evidence="1">
    <location>
        <begin position="74"/>
        <end position="108"/>
    </location>
</feature>
<protein>
    <submittedName>
        <fullName evidence="2">Uncharacterized protein</fullName>
    </submittedName>
</protein>
<sequence length="126" mass="14949">MKTDPEFIDLTDNDNALFEEFLKEDNEEELEYDEEFLLFDIQEQRSNIFHAKSFIQADKTIQNEEIDECSSENDNEIDDENIDYEQEKQELENESEMHENEIHIIDETLSIPLLPCIIIDTMGKLI</sequence>
<keyword evidence="3" id="KW-1185">Reference proteome</keyword>
<organism evidence="2 3">
    <name type="scientific">Glomus cerebriforme</name>
    <dbReference type="NCBI Taxonomy" id="658196"/>
    <lineage>
        <taxon>Eukaryota</taxon>
        <taxon>Fungi</taxon>
        <taxon>Fungi incertae sedis</taxon>
        <taxon>Mucoromycota</taxon>
        <taxon>Glomeromycotina</taxon>
        <taxon>Glomeromycetes</taxon>
        <taxon>Glomerales</taxon>
        <taxon>Glomeraceae</taxon>
        <taxon>Glomus</taxon>
    </lineage>
</organism>
<dbReference type="AlphaFoldDB" id="A0A397S6S0"/>
<comment type="caution">
    <text evidence="2">The sequence shown here is derived from an EMBL/GenBank/DDBJ whole genome shotgun (WGS) entry which is preliminary data.</text>
</comment>
<evidence type="ECO:0000256" key="1">
    <source>
        <dbReference type="SAM" id="Coils"/>
    </source>
</evidence>
<evidence type="ECO:0000313" key="3">
    <source>
        <dbReference type="Proteomes" id="UP000265703"/>
    </source>
</evidence>
<proteinExistence type="predicted"/>
<dbReference type="Proteomes" id="UP000265703">
    <property type="component" value="Unassembled WGS sequence"/>
</dbReference>